<reference evidence="1 2" key="1">
    <citation type="journal article" date="2013" name="Genome Announc.">
        <title>Draft Genome Sequence of an Anaerobic and Extremophilic Bacterium, Caldanaerobacter yonseiensis, Isolated from a Geothermal Hot Stream.</title>
        <authorList>
            <person name="Lee S.J."/>
            <person name="Lee Y.J."/>
            <person name="Park G.S."/>
            <person name="Kim B.C."/>
            <person name="Lee S.J."/>
            <person name="Shin J.H."/>
            <person name="Lee D.W."/>
        </authorList>
    </citation>
    <scope>NUCLEOTIDE SEQUENCE [LARGE SCALE GENOMIC DNA]</scope>
    <source>
        <strain evidence="1 2">KB-1</strain>
    </source>
</reference>
<gene>
    <name evidence="1" type="ORF">O163_03075</name>
</gene>
<evidence type="ECO:0000313" key="2">
    <source>
        <dbReference type="Proteomes" id="UP000016856"/>
    </source>
</evidence>
<proteinExistence type="predicted"/>
<organism evidence="1 2">
    <name type="scientific">Caldanaerobacter subterraneus subsp. yonseiensis KB-1</name>
    <dbReference type="NCBI Taxonomy" id="1388761"/>
    <lineage>
        <taxon>Bacteria</taxon>
        <taxon>Bacillati</taxon>
        <taxon>Bacillota</taxon>
        <taxon>Clostridia</taxon>
        <taxon>Thermoanaerobacterales</taxon>
        <taxon>Thermoanaerobacteraceae</taxon>
        <taxon>Caldanaerobacter</taxon>
    </lineage>
</organism>
<accession>U5CSF2</accession>
<dbReference type="AlphaFoldDB" id="U5CSF2"/>
<comment type="caution">
    <text evidence="1">The sequence shown here is derived from an EMBL/GenBank/DDBJ whole genome shotgun (WGS) entry which is preliminary data.</text>
</comment>
<name>U5CSF2_CALSX</name>
<evidence type="ECO:0000313" key="1">
    <source>
        <dbReference type="EMBL" id="ERM92878.1"/>
    </source>
</evidence>
<protein>
    <submittedName>
        <fullName evidence="1">Uncharacterized protein</fullName>
    </submittedName>
</protein>
<dbReference type="Proteomes" id="UP000016856">
    <property type="component" value="Unassembled WGS sequence"/>
</dbReference>
<sequence length="80" mass="8935">MTGKSRYRRLVKASSGGWEPSTVAGIEWAREGNCEIKVAVSGEPTVKKAGYREQSPYPKEWSCVKKVAQAFHPFGEMLFL</sequence>
<dbReference type="EMBL" id="AXDC01000005">
    <property type="protein sequence ID" value="ERM92878.1"/>
    <property type="molecule type" value="Genomic_DNA"/>
</dbReference>